<dbReference type="PANTHER" id="PTHR34979:SF1">
    <property type="entry name" value="INNER MEMBRANE PROTEIN YGAZ"/>
    <property type="match status" value="1"/>
</dbReference>
<comment type="caution">
    <text evidence="9">The sequence shown here is derived from an EMBL/GenBank/DDBJ whole genome shotgun (WGS) entry which is preliminary data.</text>
</comment>
<proteinExistence type="inferred from homology"/>
<feature type="transmembrane region" description="Helical" evidence="8">
    <location>
        <begin position="68"/>
        <end position="93"/>
    </location>
</feature>
<dbReference type="GO" id="GO:0005886">
    <property type="term" value="C:plasma membrane"/>
    <property type="evidence" value="ECO:0007669"/>
    <property type="project" value="UniProtKB-SubCell"/>
</dbReference>
<feature type="transmembrane region" description="Helical" evidence="8">
    <location>
        <begin position="160"/>
        <end position="177"/>
    </location>
</feature>
<evidence type="ECO:0000256" key="7">
    <source>
        <dbReference type="ARBA" id="ARBA00023136"/>
    </source>
</evidence>
<evidence type="ECO:0000256" key="2">
    <source>
        <dbReference type="ARBA" id="ARBA00010735"/>
    </source>
</evidence>
<feature type="transmembrane region" description="Helical" evidence="8">
    <location>
        <begin position="208"/>
        <end position="224"/>
    </location>
</feature>
<organism evidence="9 10">
    <name type="scientific">Gellertiella hungarica</name>
    <dbReference type="NCBI Taxonomy" id="1572859"/>
    <lineage>
        <taxon>Bacteria</taxon>
        <taxon>Pseudomonadati</taxon>
        <taxon>Pseudomonadota</taxon>
        <taxon>Alphaproteobacteria</taxon>
        <taxon>Hyphomicrobiales</taxon>
        <taxon>Rhizobiaceae</taxon>
        <taxon>Gellertiella</taxon>
    </lineage>
</organism>
<feature type="transmembrane region" description="Helical" evidence="8">
    <location>
        <begin position="184"/>
        <end position="202"/>
    </location>
</feature>
<dbReference type="EMBL" id="JACIEZ010000001">
    <property type="protein sequence ID" value="MBB4063571.1"/>
    <property type="molecule type" value="Genomic_DNA"/>
</dbReference>
<evidence type="ECO:0000256" key="3">
    <source>
        <dbReference type="ARBA" id="ARBA00022448"/>
    </source>
</evidence>
<reference evidence="9 10" key="1">
    <citation type="submission" date="2020-08" db="EMBL/GenBank/DDBJ databases">
        <title>Genomic Encyclopedia of Type Strains, Phase IV (KMG-IV): sequencing the most valuable type-strain genomes for metagenomic binning, comparative biology and taxonomic classification.</title>
        <authorList>
            <person name="Goeker M."/>
        </authorList>
    </citation>
    <scope>NUCLEOTIDE SEQUENCE [LARGE SCALE GENOMIC DNA]</scope>
    <source>
        <strain evidence="9 10">DSM 29853</strain>
    </source>
</reference>
<dbReference type="PANTHER" id="PTHR34979">
    <property type="entry name" value="INNER MEMBRANE PROTEIN YGAZ"/>
    <property type="match status" value="1"/>
</dbReference>
<dbReference type="Proteomes" id="UP000528286">
    <property type="component" value="Unassembled WGS sequence"/>
</dbReference>
<dbReference type="RefSeq" id="WP_183364751.1">
    <property type="nucleotide sequence ID" value="NZ_JACIEZ010000001.1"/>
</dbReference>
<comment type="similarity">
    <text evidence="2">Belongs to the AzlC family.</text>
</comment>
<protein>
    <submittedName>
        <fullName evidence="9">Putative branched-subunit amino acid permease</fullName>
    </submittedName>
</protein>
<keyword evidence="10" id="KW-1185">Reference proteome</keyword>
<evidence type="ECO:0000256" key="8">
    <source>
        <dbReference type="SAM" id="Phobius"/>
    </source>
</evidence>
<keyword evidence="4" id="KW-1003">Cell membrane</keyword>
<keyword evidence="7 8" id="KW-0472">Membrane</keyword>
<comment type="subcellular location">
    <subcellularLocation>
        <location evidence="1">Cell membrane</location>
        <topology evidence="1">Multi-pass membrane protein</topology>
    </subcellularLocation>
</comment>
<name>A0A7W6J2H5_9HYPH</name>
<dbReference type="InterPro" id="IPR011606">
    <property type="entry name" value="Brnchd-chn_aa_trnsp_permease"/>
</dbReference>
<evidence type="ECO:0000256" key="6">
    <source>
        <dbReference type="ARBA" id="ARBA00022989"/>
    </source>
</evidence>
<evidence type="ECO:0000313" key="9">
    <source>
        <dbReference type="EMBL" id="MBB4063571.1"/>
    </source>
</evidence>
<sequence>MTGSDFREGMRVGVPIVLSAAPFGALFGAVAVQNGQTIFEATLMSATVFAGASQLVGLELFGHRVQPWLIILSIFAVNFRHILYSAAMTRFILHFNGMQKFLTFFLLTDPQFAETVKRGESGRAVTFAWYMGLGTIIYVPWLVVTLIGALLGNLITDPKVIGLDVLLPVYFLGLVFGFRKRDNFLPVALTAAIGSILAYRYIGSPWHVSVGALAGVIVAALMPVKASAPATVEEA</sequence>
<dbReference type="GO" id="GO:1903785">
    <property type="term" value="P:L-valine transmembrane transport"/>
    <property type="evidence" value="ECO:0007669"/>
    <property type="project" value="TreeGrafter"/>
</dbReference>
<keyword evidence="6 8" id="KW-1133">Transmembrane helix</keyword>
<gene>
    <name evidence="9" type="ORF">GGR23_000732</name>
</gene>
<evidence type="ECO:0000256" key="4">
    <source>
        <dbReference type="ARBA" id="ARBA00022475"/>
    </source>
</evidence>
<keyword evidence="5 8" id="KW-0812">Transmembrane</keyword>
<feature type="transmembrane region" description="Helical" evidence="8">
    <location>
        <begin position="127"/>
        <end position="154"/>
    </location>
</feature>
<evidence type="ECO:0000256" key="5">
    <source>
        <dbReference type="ARBA" id="ARBA00022692"/>
    </source>
</evidence>
<evidence type="ECO:0000313" key="10">
    <source>
        <dbReference type="Proteomes" id="UP000528286"/>
    </source>
</evidence>
<dbReference type="AlphaFoldDB" id="A0A7W6J2H5"/>
<feature type="transmembrane region" description="Helical" evidence="8">
    <location>
        <begin position="12"/>
        <end position="31"/>
    </location>
</feature>
<dbReference type="Pfam" id="PF03591">
    <property type="entry name" value="AzlC"/>
    <property type="match status" value="1"/>
</dbReference>
<keyword evidence="3" id="KW-0813">Transport</keyword>
<accession>A0A7W6J2H5</accession>
<evidence type="ECO:0000256" key="1">
    <source>
        <dbReference type="ARBA" id="ARBA00004651"/>
    </source>
</evidence>